<keyword evidence="2" id="KW-1185">Reference proteome</keyword>
<protein>
    <submittedName>
        <fullName evidence="1">Uncharacterized protein</fullName>
    </submittedName>
</protein>
<evidence type="ECO:0000313" key="2">
    <source>
        <dbReference type="Proteomes" id="UP000577707"/>
    </source>
</evidence>
<comment type="caution">
    <text evidence="1">The sequence shown here is derived from an EMBL/GenBank/DDBJ whole genome shotgun (WGS) entry which is preliminary data.</text>
</comment>
<name>A0A7W5F7B6_9ACTN</name>
<dbReference type="RefSeq" id="WP_183542091.1">
    <property type="nucleotide sequence ID" value="NZ_BMQT01000001.1"/>
</dbReference>
<dbReference type="AlphaFoldDB" id="A0A7W5F7B6"/>
<proteinExistence type="predicted"/>
<gene>
    <name evidence="1" type="ORF">FHS12_000610</name>
</gene>
<evidence type="ECO:0000313" key="1">
    <source>
        <dbReference type="EMBL" id="MBB3087687.1"/>
    </source>
</evidence>
<sequence>MRSVVGEEPVPSINTVRRDRIEPMRHRSGSPFPSAAVVVVGWSGYSVSMGWR</sequence>
<organism evidence="1 2">
    <name type="scientific">Nocardioides albus</name>
    <dbReference type="NCBI Taxonomy" id="1841"/>
    <lineage>
        <taxon>Bacteria</taxon>
        <taxon>Bacillati</taxon>
        <taxon>Actinomycetota</taxon>
        <taxon>Actinomycetes</taxon>
        <taxon>Propionibacteriales</taxon>
        <taxon>Nocardioidaceae</taxon>
        <taxon>Nocardioides</taxon>
    </lineage>
</organism>
<dbReference type="EMBL" id="JACHXG010000001">
    <property type="protein sequence ID" value="MBB3087687.1"/>
    <property type="molecule type" value="Genomic_DNA"/>
</dbReference>
<dbReference type="Proteomes" id="UP000577707">
    <property type="component" value="Unassembled WGS sequence"/>
</dbReference>
<reference evidence="1 2" key="1">
    <citation type="submission" date="2020-08" db="EMBL/GenBank/DDBJ databases">
        <title>Genomic Encyclopedia of Type Strains, Phase III (KMG-III): the genomes of soil and plant-associated and newly described type strains.</title>
        <authorList>
            <person name="Whitman W."/>
        </authorList>
    </citation>
    <scope>NUCLEOTIDE SEQUENCE [LARGE SCALE GENOMIC DNA]</scope>
    <source>
        <strain evidence="1 2">CECT 3302</strain>
    </source>
</reference>
<accession>A0A7W5F7B6</accession>